<accession>A0A0A9DD45</accession>
<feature type="compositionally biased region" description="Basic residues" evidence="1">
    <location>
        <begin position="78"/>
        <end position="88"/>
    </location>
</feature>
<organism evidence="2">
    <name type="scientific">Arundo donax</name>
    <name type="common">Giant reed</name>
    <name type="synonym">Donax arundinaceus</name>
    <dbReference type="NCBI Taxonomy" id="35708"/>
    <lineage>
        <taxon>Eukaryota</taxon>
        <taxon>Viridiplantae</taxon>
        <taxon>Streptophyta</taxon>
        <taxon>Embryophyta</taxon>
        <taxon>Tracheophyta</taxon>
        <taxon>Spermatophyta</taxon>
        <taxon>Magnoliopsida</taxon>
        <taxon>Liliopsida</taxon>
        <taxon>Poales</taxon>
        <taxon>Poaceae</taxon>
        <taxon>PACMAD clade</taxon>
        <taxon>Arundinoideae</taxon>
        <taxon>Arundineae</taxon>
        <taxon>Arundo</taxon>
    </lineage>
</organism>
<evidence type="ECO:0000256" key="1">
    <source>
        <dbReference type="SAM" id="MobiDB-lite"/>
    </source>
</evidence>
<feature type="compositionally biased region" description="Basic and acidic residues" evidence="1">
    <location>
        <begin position="53"/>
        <end position="71"/>
    </location>
</feature>
<reference evidence="2" key="1">
    <citation type="submission" date="2014-09" db="EMBL/GenBank/DDBJ databases">
        <authorList>
            <person name="Magalhaes I.L.F."/>
            <person name="Oliveira U."/>
            <person name="Santos F.R."/>
            <person name="Vidigal T.H.D.A."/>
            <person name="Brescovit A.D."/>
            <person name="Santos A.J."/>
        </authorList>
    </citation>
    <scope>NUCLEOTIDE SEQUENCE</scope>
    <source>
        <tissue evidence="2">Shoot tissue taken approximately 20 cm above the soil surface</tissue>
    </source>
</reference>
<dbReference type="EMBL" id="GBRH01214330">
    <property type="protein sequence ID" value="JAD83565.1"/>
    <property type="molecule type" value="Transcribed_RNA"/>
</dbReference>
<name>A0A0A9DD45_ARUDO</name>
<sequence>MRRRRRPRHGGSPRRSRGIHRPRRRAGHQERREEALGYAVAALAEGGGVVGRGDGDGRVDGVEDVVPRPAEEAEPVVPRRRRHRRRRTDRSAGSPLALNKIKFTFFAIRFDSVLPLHAVSTRESTDCHAPTQELAAGFKNKDQWTRPGKGGGGSQEEERFSLSLSWLSFSVRD</sequence>
<feature type="region of interest" description="Disordered" evidence="1">
    <location>
        <begin position="1"/>
        <end position="33"/>
    </location>
</feature>
<feature type="region of interest" description="Disordered" evidence="1">
    <location>
        <begin position="47"/>
        <end position="94"/>
    </location>
</feature>
<feature type="compositionally biased region" description="Basic residues" evidence="1">
    <location>
        <begin position="1"/>
        <end position="26"/>
    </location>
</feature>
<proteinExistence type="predicted"/>
<reference evidence="2" key="2">
    <citation type="journal article" date="2015" name="Data Brief">
        <title>Shoot transcriptome of the giant reed, Arundo donax.</title>
        <authorList>
            <person name="Barrero R.A."/>
            <person name="Guerrero F.D."/>
            <person name="Moolhuijzen P."/>
            <person name="Goolsby J.A."/>
            <person name="Tidwell J."/>
            <person name="Bellgard S.E."/>
            <person name="Bellgard M.I."/>
        </authorList>
    </citation>
    <scope>NUCLEOTIDE SEQUENCE</scope>
    <source>
        <tissue evidence="2">Shoot tissue taken approximately 20 cm above the soil surface</tissue>
    </source>
</reference>
<protein>
    <submittedName>
        <fullName evidence="2">Uncharacterized protein</fullName>
    </submittedName>
</protein>
<evidence type="ECO:0000313" key="2">
    <source>
        <dbReference type="EMBL" id="JAD83565.1"/>
    </source>
</evidence>
<feature type="region of interest" description="Disordered" evidence="1">
    <location>
        <begin position="140"/>
        <end position="159"/>
    </location>
</feature>
<dbReference type="AlphaFoldDB" id="A0A0A9DD45"/>